<proteinExistence type="predicted"/>
<dbReference type="Proteomes" id="UP000838686">
    <property type="component" value="Unassembled WGS sequence"/>
</dbReference>
<comment type="caution">
    <text evidence="1">The sequence shown here is derived from an EMBL/GenBank/DDBJ whole genome shotgun (WGS) entry which is preliminary data.</text>
</comment>
<reference evidence="1" key="1">
    <citation type="submission" date="2022-01" db="EMBL/GenBank/DDBJ databases">
        <authorList>
            <person name="Criscuolo A."/>
        </authorList>
    </citation>
    <scope>NUCLEOTIDE SEQUENCE</scope>
    <source>
        <strain evidence="1">CIP111893</strain>
    </source>
</reference>
<accession>A0ABM9C6S4</accession>
<evidence type="ECO:0000313" key="1">
    <source>
        <dbReference type="EMBL" id="CAH1205793.1"/>
    </source>
</evidence>
<gene>
    <name evidence="1" type="ORF">PAECIP111893_02420</name>
</gene>
<dbReference type="EMBL" id="CAKMMF010000011">
    <property type="protein sequence ID" value="CAH1205793.1"/>
    <property type="molecule type" value="Genomic_DNA"/>
</dbReference>
<protein>
    <recommendedName>
        <fullName evidence="3">Transcriptional regulator</fullName>
    </recommendedName>
</protein>
<keyword evidence="2" id="KW-1185">Reference proteome</keyword>
<organism evidence="1 2">
    <name type="scientific">Paenibacillus plantiphilus</name>
    <dbReference type="NCBI Taxonomy" id="2905650"/>
    <lineage>
        <taxon>Bacteria</taxon>
        <taxon>Bacillati</taxon>
        <taxon>Bacillota</taxon>
        <taxon>Bacilli</taxon>
        <taxon>Bacillales</taxon>
        <taxon>Paenibacillaceae</taxon>
        <taxon>Paenibacillus</taxon>
    </lineage>
</organism>
<evidence type="ECO:0000313" key="2">
    <source>
        <dbReference type="Proteomes" id="UP000838686"/>
    </source>
</evidence>
<sequence length="33" mass="3874">MGILYSKEYQLRNKRVKLTQKQMGDISDKVESS</sequence>
<name>A0ABM9C6S4_9BACL</name>
<evidence type="ECO:0008006" key="3">
    <source>
        <dbReference type="Google" id="ProtNLM"/>
    </source>
</evidence>